<protein>
    <submittedName>
        <fullName evidence="4">Streptomycin 3'-adenylyltransferase</fullName>
        <ecNumber evidence="4">2.7.7.47</ecNumber>
    </submittedName>
</protein>
<dbReference type="EC" id="2.7.7.47" evidence="4"/>
<accession>A0ABS2PI98</accession>
<feature type="domain" description="Polymerase nucleotidyl transferase" evidence="2">
    <location>
        <begin position="15"/>
        <end position="76"/>
    </location>
</feature>
<keyword evidence="5" id="KW-1185">Reference proteome</keyword>
<name>A0ABS2PI98_9BACL</name>
<keyword evidence="1 4" id="KW-0808">Transferase</keyword>
<dbReference type="GO" id="GO:0009012">
    <property type="term" value="F:aminoglycoside 3''-adenylyltransferase activity"/>
    <property type="evidence" value="ECO:0007669"/>
    <property type="project" value="UniProtKB-EC"/>
</dbReference>
<dbReference type="InterPro" id="IPR025184">
    <property type="entry name" value="AadA_C"/>
</dbReference>
<feature type="domain" description="Adenylyltransferase AadA C-terminal" evidence="3">
    <location>
        <begin position="143"/>
        <end position="242"/>
    </location>
</feature>
<dbReference type="Pfam" id="PF01909">
    <property type="entry name" value="NTP_transf_2"/>
    <property type="match status" value="1"/>
</dbReference>
<proteinExistence type="predicted"/>
<dbReference type="InterPro" id="IPR043519">
    <property type="entry name" value="NT_sf"/>
</dbReference>
<evidence type="ECO:0000259" key="3">
    <source>
        <dbReference type="Pfam" id="PF13427"/>
    </source>
</evidence>
<dbReference type="Proteomes" id="UP000741863">
    <property type="component" value="Unassembled WGS sequence"/>
</dbReference>
<sequence>MDDQIDDYLRHLKEVVSTVLKDRLTGLYLSGSKVLGDYDEEVSDLDIFCVVNRPIRAEDQQRLLELLSEEELEVPGNGLEFLCVLEEEVTHPHSLPSYEFVLIKRRGLDAVMKHEGMDEGLLMDFTICYQSGKLIAGKPAQEVIGEVPVPWLNEAMKGSLRQHKLNVFHPFYDPYGHEAVLNACRSWCFKELGRMTSKTKGAIWALKRWKNSKVIEQALLIREGKWDKRLDEGAVHELLDHVLTLERIKVST</sequence>
<reference evidence="4 5" key="1">
    <citation type="submission" date="2021-01" db="EMBL/GenBank/DDBJ databases">
        <title>Genomic Encyclopedia of Type Strains, Phase IV (KMG-IV): sequencing the most valuable type-strain genomes for metagenomic binning, comparative biology and taxonomic classification.</title>
        <authorList>
            <person name="Goeker M."/>
        </authorList>
    </citation>
    <scope>NUCLEOTIDE SEQUENCE [LARGE SCALE GENOMIC DNA]</scope>
    <source>
        <strain evidence="4 5">DSM 25540</strain>
    </source>
</reference>
<keyword evidence="4" id="KW-0548">Nucleotidyltransferase</keyword>
<dbReference type="RefSeq" id="WP_052361099.1">
    <property type="nucleotide sequence ID" value="NZ_JAFBEC010000014.1"/>
</dbReference>
<evidence type="ECO:0000313" key="4">
    <source>
        <dbReference type="EMBL" id="MBM7634558.1"/>
    </source>
</evidence>
<dbReference type="Pfam" id="PF13427">
    <property type="entry name" value="AadA_C"/>
    <property type="match status" value="1"/>
</dbReference>
<evidence type="ECO:0000313" key="5">
    <source>
        <dbReference type="Proteomes" id="UP000741863"/>
    </source>
</evidence>
<dbReference type="InterPro" id="IPR002934">
    <property type="entry name" value="Polymerase_NTP_transf_dom"/>
</dbReference>
<dbReference type="Gene3D" id="3.30.460.10">
    <property type="entry name" value="Beta Polymerase, domain 2"/>
    <property type="match status" value="1"/>
</dbReference>
<evidence type="ECO:0000259" key="2">
    <source>
        <dbReference type="Pfam" id="PF01909"/>
    </source>
</evidence>
<dbReference type="SUPFAM" id="SSF81301">
    <property type="entry name" value="Nucleotidyltransferase"/>
    <property type="match status" value="1"/>
</dbReference>
<gene>
    <name evidence="4" type="ORF">JOD17_003680</name>
</gene>
<evidence type="ECO:0000256" key="1">
    <source>
        <dbReference type="ARBA" id="ARBA00022679"/>
    </source>
</evidence>
<organism evidence="4 5">
    <name type="scientific">Geomicrobium sediminis</name>
    <dbReference type="NCBI Taxonomy" id="1347788"/>
    <lineage>
        <taxon>Bacteria</taxon>
        <taxon>Bacillati</taxon>
        <taxon>Bacillota</taxon>
        <taxon>Bacilli</taxon>
        <taxon>Bacillales</taxon>
        <taxon>Geomicrobium</taxon>
    </lineage>
</organism>
<dbReference type="EMBL" id="JAFBEC010000014">
    <property type="protein sequence ID" value="MBM7634558.1"/>
    <property type="molecule type" value="Genomic_DNA"/>
</dbReference>
<comment type="caution">
    <text evidence="4">The sequence shown here is derived from an EMBL/GenBank/DDBJ whole genome shotgun (WGS) entry which is preliminary data.</text>
</comment>